<keyword evidence="3" id="KW-0560">Oxidoreductase</keyword>
<dbReference type="PROSITE" id="PS51352">
    <property type="entry name" value="THIOREDOXIN_2"/>
    <property type="match status" value="1"/>
</dbReference>
<evidence type="ECO:0000256" key="4">
    <source>
        <dbReference type="ARBA" id="ARBA00023157"/>
    </source>
</evidence>
<dbReference type="InterPro" id="IPR013766">
    <property type="entry name" value="Thioredoxin_domain"/>
</dbReference>
<evidence type="ECO:0000256" key="1">
    <source>
        <dbReference type="ARBA" id="ARBA00005791"/>
    </source>
</evidence>
<evidence type="ECO:0000313" key="9">
    <source>
        <dbReference type="Proteomes" id="UP001596337"/>
    </source>
</evidence>
<keyword evidence="2" id="KW-0732">Signal</keyword>
<name>A0ABW2C076_9PSEU</name>
<dbReference type="EMBL" id="JBHSXX010000001">
    <property type="protein sequence ID" value="MFC6868706.1"/>
    <property type="molecule type" value="Genomic_DNA"/>
</dbReference>
<keyword evidence="5" id="KW-0676">Redox-active center</keyword>
<dbReference type="InterPro" id="IPR012336">
    <property type="entry name" value="Thioredoxin-like_fold"/>
</dbReference>
<keyword evidence="6" id="KW-0812">Transmembrane</keyword>
<keyword evidence="4" id="KW-1015">Disulfide bond</keyword>
<evidence type="ECO:0000256" key="6">
    <source>
        <dbReference type="SAM" id="Phobius"/>
    </source>
</evidence>
<keyword evidence="9" id="KW-1185">Reference proteome</keyword>
<dbReference type="PANTHER" id="PTHR13887:SF14">
    <property type="entry name" value="DISULFIDE BOND FORMATION PROTEIN D"/>
    <property type="match status" value="1"/>
</dbReference>
<evidence type="ECO:0000313" key="8">
    <source>
        <dbReference type="EMBL" id="MFC6868706.1"/>
    </source>
</evidence>
<accession>A0ABW2C076</accession>
<feature type="transmembrane region" description="Helical" evidence="6">
    <location>
        <begin position="18"/>
        <end position="38"/>
    </location>
</feature>
<comment type="similarity">
    <text evidence="1">Belongs to the thioredoxin family. DsbA subfamily.</text>
</comment>
<organism evidence="8 9">
    <name type="scientific">Haloechinothrix salitolerans</name>
    <dbReference type="NCBI Taxonomy" id="926830"/>
    <lineage>
        <taxon>Bacteria</taxon>
        <taxon>Bacillati</taxon>
        <taxon>Actinomycetota</taxon>
        <taxon>Actinomycetes</taxon>
        <taxon>Pseudonocardiales</taxon>
        <taxon>Pseudonocardiaceae</taxon>
        <taxon>Haloechinothrix</taxon>
    </lineage>
</organism>
<dbReference type="Gene3D" id="3.40.30.10">
    <property type="entry name" value="Glutaredoxin"/>
    <property type="match status" value="1"/>
</dbReference>
<evidence type="ECO:0000256" key="3">
    <source>
        <dbReference type="ARBA" id="ARBA00023002"/>
    </source>
</evidence>
<feature type="domain" description="Thioredoxin" evidence="7">
    <location>
        <begin position="44"/>
        <end position="242"/>
    </location>
</feature>
<dbReference type="Pfam" id="PF13462">
    <property type="entry name" value="Thioredoxin_4"/>
    <property type="match status" value="1"/>
</dbReference>
<reference evidence="9" key="1">
    <citation type="journal article" date="2019" name="Int. J. Syst. Evol. Microbiol.">
        <title>The Global Catalogue of Microorganisms (GCM) 10K type strain sequencing project: providing services to taxonomists for standard genome sequencing and annotation.</title>
        <authorList>
            <consortium name="The Broad Institute Genomics Platform"/>
            <consortium name="The Broad Institute Genome Sequencing Center for Infectious Disease"/>
            <person name="Wu L."/>
            <person name="Ma J."/>
        </authorList>
    </citation>
    <scope>NUCLEOTIDE SEQUENCE [LARGE SCALE GENOMIC DNA]</scope>
    <source>
        <strain evidence="9">KCTC 32255</strain>
    </source>
</reference>
<proteinExistence type="inferred from homology"/>
<keyword evidence="6" id="KW-0472">Membrane</keyword>
<dbReference type="InterPro" id="IPR036249">
    <property type="entry name" value="Thioredoxin-like_sf"/>
</dbReference>
<dbReference type="SUPFAM" id="SSF52833">
    <property type="entry name" value="Thioredoxin-like"/>
    <property type="match status" value="1"/>
</dbReference>
<sequence>MPKEKIVAGGRAWPSTNVLLTVGIVVFAIIVLGGVLLLGGDDKPRGSSTVPSSVLVNEDSHRITEGGTEVTVVEFLDYQCPACAAYYRNITADVERDYGDRITFVVRNFPLDNHSLALPAAQAAEAAGMQGKFAEMYHALYDNYEQWAVTEDGDQLSDDEDRARAAFDAFAKEIGLDVDQLHTDMASDAVAKRIEADKVDGEKAGVTGTPTLFVNGERFTPSGETFAEVKQQFRDRLDAELAR</sequence>
<dbReference type="RefSeq" id="WP_345390713.1">
    <property type="nucleotide sequence ID" value="NZ_BAABLA010000005.1"/>
</dbReference>
<gene>
    <name evidence="8" type="ORF">ACFQGD_16315</name>
</gene>
<evidence type="ECO:0000259" key="7">
    <source>
        <dbReference type="PROSITE" id="PS51352"/>
    </source>
</evidence>
<protein>
    <submittedName>
        <fullName evidence="8">DsbA family protein</fullName>
    </submittedName>
</protein>
<dbReference type="PANTHER" id="PTHR13887">
    <property type="entry name" value="GLUTATHIONE S-TRANSFERASE KAPPA"/>
    <property type="match status" value="1"/>
</dbReference>
<keyword evidence="6" id="KW-1133">Transmembrane helix</keyword>
<comment type="caution">
    <text evidence="8">The sequence shown here is derived from an EMBL/GenBank/DDBJ whole genome shotgun (WGS) entry which is preliminary data.</text>
</comment>
<evidence type="ECO:0000256" key="2">
    <source>
        <dbReference type="ARBA" id="ARBA00022729"/>
    </source>
</evidence>
<dbReference type="Proteomes" id="UP001596337">
    <property type="component" value="Unassembled WGS sequence"/>
</dbReference>
<evidence type="ECO:0000256" key="5">
    <source>
        <dbReference type="ARBA" id="ARBA00023284"/>
    </source>
</evidence>